<evidence type="ECO:0000256" key="8">
    <source>
        <dbReference type="HAMAP-Rule" id="MF_00222"/>
    </source>
</evidence>
<proteinExistence type="inferred from homology"/>
<dbReference type="InterPro" id="IPR006151">
    <property type="entry name" value="Shikm_DH/Glu-tRNA_Rdtase"/>
</dbReference>
<dbReference type="GO" id="GO:0019632">
    <property type="term" value="P:shikimate metabolic process"/>
    <property type="evidence" value="ECO:0007669"/>
    <property type="project" value="InterPro"/>
</dbReference>
<feature type="binding site" evidence="8">
    <location>
        <position position="104"/>
    </location>
    <ligand>
        <name>shikimate</name>
        <dbReference type="ChEBI" id="CHEBI:36208"/>
    </ligand>
</feature>
<evidence type="ECO:0000256" key="3">
    <source>
        <dbReference type="ARBA" id="ARBA00022605"/>
    </source>
</evidence>
<gene>
    <name evidence="8 12" type="primary">aroE</name>
    <name evidence="12" type="ORF">GPY61_06730</name>
</gene>
<comment type="subunit">
    <text evidence="8">Homodimer.</text>
</comment>
<evidence type="ECO:0000259" key="11">
    <source>
        <dbReference type="Pfam" id="PF18317"/>
    </source>
</evidence>
<dbReference type="NCBIfam" id="TIGR00507">
    <property type="entry name" value="aroE"/>
    <property type="match status" value="1"/>
</dbReference>
<dbReference type="Gene3D" id="3.40.50.720">
    <property type="entry name" value="NAD(P)-binding Rossmann-like Domain"/>
    <property type="match status" value="1"/>
</dbReference>
<evidence type="ECO:0000313" key="13">
    <source>
        <dbReference type="Proteomes" id="UP000443353"/>
    </source>
</evidence>
<feature type="binding site" evidence="8">
    <location>
        <position position="218"/>
    </location>
    <ligand>
        <name>shikimate</name>
        <dbReference type="ChEBI" id="CHEBI:36208"/>
    </ligand>
</feature>
<comment type="catalytic activity">
    <reaction evidence="7 8">
        <text>shikimate + NADP(+) = 3-dehydroshikimate + NADPH + H(+)</text>
        <dbReference type="Rhea" id="RHEA:17737"/>
        <dbReference type="ChEBI" id="CHEBI:15378"/>
        <dbReference type="ChEBI" id="CHEBI:16630"/>
        <dbReference type="ChEBI" id="CHEBI:36208"/>
        <dbReference type="ChEBI" id="CHEBI:57783"/>
        <dbReference type="ChEBI" id="CHEBI:58349"/>
        <dbReference type="EC" id="1.1.1.25"/>
    </reaction>
</comment>
<feature type="binding site" evidence="8">
    <location>
        <position position="239"/>
    </location>
    <ligand>
        <name>NADP(+)</name>
        <dbReference type="ChEBI" id="CHEBI:58349"/>
    </ligand>
</feature>
<comment type="pathway">
    <text evidence="1 8">Metabolic intermediate biosynthesis; chorismate biosynthesis; chorismate from D-erythrose 4-phosphate and phosphoenolpyruvate: step 4/7.</text>
</comment>
<evidence type="ECO:0000256" key="1">
    <source>
        <dbReference type="ARBA" id="ARBA00004871"/>
    </source>
</evidence>
<dbReference type="InterPro" id="IPR046346">
    <property type="entry name" value="Aminoacid_DH-like_N_sf"/>
</dbReference>
<keyword evidence="13" id="KW-1185">Reference proteome</keyword>
<comment type="similarity">
    <text evidence="8">Belongs to the shikimate dehydrogenase family.</text>
</comment>
<dbReference type="UniPathway" id="UPA00053">
    <property type="reaction ID" value="UER00087"/>
</dbReference>
<feature type="domain" description="Quinate/shikimate 5-dehydrogenase/glutamyl-tRNA reductase" evidence="9">
    <location>
        <begin position="119"/>
        <end position="194"/>
    </location>
</feature>
<dbReference type="FunFam" id="3.40.50.10860:FF:000006">
    <property type="entry name" value="Shikimate dehydrogenase (NADP(+))"/>
    <property type="match status" value="1"/>
</dbReference>
<dbReference type="GO" id="GO:0009423">
    <property type="term" value="P:chorismate biosynthetic process"/>
    <property type="evidence" value="ECO:0007669"/>
    <property type="project" value="UniProtKB-UniRule"/>
</dbReference>
<evidence type="ECO:0000256" key="4">
    <source>
        <dbReference type="ARBA" id="ARBA00022857"/>
    </source>
</evidence>
<dbReference type="PANTHER" id="PTHR21089:SF1">
    <property type="entry name" value="BIFUNCTIONAL 3-DEHYDROQUINATE DEHYDRATASE_SHIKIMATE DEHYDROGENASE, CHLOROPLASTIC"/>
    <property type="match status" value="1"/>
</dbReference>
<name>A0A7X3FXH8_9BURK</name>
<dbReference type="EMBL" id="WSES01000002">
    <property type="protein sequence ID" value="MVW59620.1"/>
    <property type="molecule type" value="Genomic_DNA"/>
</dbReference>
<comment type="function">
    <text evidence="8">Involved in the biosynthesis of the chorismate, which leads to the biosynthesis of aromatic amino acids. Catalyzes the reversible NADPH linked reduction of 3-dehydroshikimate (DHSA) to yield shikimate (SA).</text>
</comment>
<evidence type="ECO:0000259" key="10">
    <source>
        <dbReference type="Pfam" id="PF08501"/>
    </source>
</evidence>
<evidence type="ECO:0000256" key="7">
    <source>
        <dbReference type="ARBA" id="ARBA00049442"/>
    </source>
</evidence>
<feature type="active site" description="Proton acceptor" evidence="8">
    <location>
        <position position="68"/>
    </location>
</feature>
<dbReference type="NCBIfam" id="NF001310">
    <property type="entry name" value="PRK00258.1-2"/>
    <property type="match status" value="1"/>
</dbReference>
<dbReference type="SUPFAM" id="SSF53223">
    <property type="entry name" value="Aminoacid dehydrogenase-like, N-terminal domain"/>
    <property type="match status" value="1"/>
</dbReference>
<dbReference type="EC" id="1.1.1.25" evidence="2 8"/>
<organism evidence="12 13">
    <name type="scientific">Massilia cellulosiltytica</name>
    <dbReference type="NCBI Taxonomy" id="2683234"/>
    <lineage>
        <taxon>Bacteria</taxon>
        <taxon>Pseudomonadati</taxon>
        <taxon>Pseudomonadota</taxon>
        <taxon>Betaproteobacteria</taxon>
        <taxon>Burkholderiales</taxon>
        <taxon>Oxalobacteraceae</taxon>
        <taxon>Telluria group</taxon>
        <taxon>Massilia</taxon>
    </lineage>
</organism>
<feature type="binding site" evidence="8">
    <location>
        <position position="64"/>
    </location>
    <ligand>
        <name>shikimate</name>
        <dbReference type="ChEBI" id="CHEBI:36208"/>
    </ligand>
</feature>
<keyword evidence="4 8" id="KW-0521">NADP</keyword>
<feature type="binding site" evidence="8">
    <location>
        <begin position="129"/>
        <end position="133"/>
    </location>
    <ligand>
        <name>NADP(+)</name>
        <dbReference type="ChEBI" id="CHEBI:58349"/>
    </ligand>
</feature>
<dbReference type="SUPFAM" id="SSF51735">
    <property type="entry name" value="NAD(P)-binding Rossmann-fold domains"/>
    <property type="match status" value="1"/>
</dbReference>
<feature type="domain" description="SDH C-terminal" evidence="11">
    <location>
        <begin position="239"/>
        <end position="269"/>
    </location>
</feature>
<evidence type="ECO:0000256" key="2">
    <source>
        <dbReference type="ARBA" id="ARBA00012962"/>
    </source>
</evidence>
<feature type="domain" description="Shikimate dehydrogenase substrate binding N-terminal" evidence="10">
    <location>
        <begin position="9"/>
        <end position="90"/>
    </location>
</feature>
<dbReference type="GO" id="GO:0008652">
    <property type="term" value="P:amino acid biosynthetic process"/>
    <property type="evidence" value="ECO:0007669"/>
    <property type="project" value="UniProtKB-KW"/>
</dbReference>
<evidence type="ECO:0000259" key="9">
    <source>
        <dbReference type="Pfam" id="PF01488"/>
    </source>
</evidence>
<dbReference type="InterPro" id="IPR013708">
    <property type="entry name" value="Shikimate_DH-bd_N"/>
</dbReference>
<evidence type="ECO:0000313" key="12">
    <source>
        <dbReference type="EMBL" id="MVW59620.1"/>
    </source>
</evidence>
<comment type="caution">
    <text evidence="8">Lacks conserved residue(s) required for the propagation of feature annotation.</text>
</comment>
<evidence type="ECO:0000256" key="6">
    <source>
        <dbReference type="ARBA" id="ARBA00023141"/>
    </source>
</evidence>
<dbReference type="InterPro" id="IPR011342">
    <property type="entry name" value="Shikimate_DH"/>
</dbReference>
<dbReference type="InterPro" id="IPR022893">
    <property type="entry name" value="Shikimate_DH_fam"/>
</dbReference>
<dbReference type="RefSeq" id="WP_160407772.1">
    <property type="nucleotide sequence ID" value="NZ_WSES01000002.1"/>
</dbReference>
<feature type="binding site" evidence="8">
    <location>
        <position position="246"/>
    </location>
    <ligand>
        <name>shikimate</name>
        <dbReference type="ChEBI" id="CHEBI:36208"/>
    </ligand>
</feature>
<dbReference type="PANTHER" id="PTHR21089">
    <property type="entry name" value="SHIKIMATE DEHYDROGENASE"/>
    <property type="match status" value="1"/>
</dbReference>
<dbReference type="InterPro" id="IPR036291">
    <property type="entry name" value="NAD(P)-bd_dom_sf"/>
</dbReference>
<evidence type="ECO:0000256" key="5">
    <source>
        <dbReference type="ARBA" id="ARBA00023002"/>
    </source>
</evidence>
<dbReference type="Proteomes" id="UP000443353">
    <property type="component" value="Unassembled WGS sequence"/>
</dbReference>
<keyword evidence="5 8" id="KW-0560">Oxidoreductase</keyword>
<reference evidence="12 13" key="1">
    <citation type="submission" date="2019-12" db="EMBL/GenBank/DDBJ databases">
        <authorList>
            <person name="Li C."/>
            <person name="Zhao J."/>
        </authorList>
    </citation>
    <scope>NUCLEOTIDE SEQUENCE [LARGE SCALE GENOMIC DNA]</scope>
    <source>
        <strain evidence="12 13">NEAU-DD11</strain>
    </source>
</reference>
<comment type="caution">
    <text evidence="12">The sequence shown here is derived from an EMBL/GenBank/DDBJ whole genome shotgun (WGS) entry which is preliminary data.</text>
</comment>
<keyword evidence="6 8" id="KW-0057">Aromatic amino acid biosynthesis</keyword>
<keyword evidence="3 8" id="KW-0028">Amino-acid biosynthesis</keyword>
<feature type="binding site" evidence="8">
    <location>
        <position position="216"/>
    </location>
    <ligand>
        <name>NADP(+)</name>
        <dbReference type="ChEBI" id="CHEBI:58349"/>
    </ligand>
</feature>
<feature type="binding site" evidence="8">
    <location>
        <begin position="153"/>
        <end position="158"/>
    </location>
    <ligand>
        <name>NADP(+)</name>
        <dbReference type="ChEBI" id="CHEBI:58349"/>
    </ligand>
</feature>
<dbReference type="AlphaFoldDB" id="A0A7X3FXH8"/>
<dbReference type="Pfam" id="PF18317">
    <property type="entry name" value="SDH_C"/>
    <property type="match status" value="1"/>
</dbReference>
<dbReference type="GO" id="GO:0050661">
    <property type="term" value="F:NADP binding"/>
    <property type="evidence" value="ECO:0007669"/>
    <property type="project" value="InterPro"/>
</dbReference>
<dbReference type="Pfam" id="PF01488">
    <property type="entry name" value="Shikimate_DH"/>
    <property type="match status" value="1"/>
</dbReference>
<sequence length="286" mass="29680">MNAPDRYAVIGHPVAHSKSPQIHAAFAGQTGQNLAYERLLAPLDGFVTVMRGFVAQGGKGLSVTVPFKLEAHGLADMLTARARAAGAVNALHIVDGRIVGDNTDGAGLVRDIEHGAGVALEGKKVLMLGAGGAARGAVLPLLQAGTASLTIANRTAAKAAGLAAGFAAHGNILARDFHALQGGFDVVINATSASMDDQLPPVRPDVFASGALAYDMMYGREPTVFMRFAAEHGADTRDGLGMLVEQAAEAFLLWRAVRPDTAPVYAALRAGDQCTSRQAEQFQSTI</sequence>
<dbReference type="GO" id="GO:0004764">
    <property type="term" value="F:shikimate 3-dehydrogenase (NADP+) activity"/>
    <property type="evidence" value="ECO:0007669"/>
    <property type="project" value="UniProtKB-UniRule"/>
</dbReference>
<protein>
    <recommendedName>
        <fullName evidence="2 8">Shikimate dehydrogenase (NADP(+))</fullName>
        <shortName evidence="8">SDH</shortName>
        <ecNumber evidence="2 8">1.1.1.25</ecNumber>
    </recommendedName>
</protein>
<dbReference type="Gene3D" id="3.40.50.10860">
    <property type="entry name" value="Leucine Dehydrogenase, chain A, domain 1"/>
    <property type="match status" value="1"/>
</dbReference>
<feature type="binding site" evidence="8">
    <location>
        <position position="89"/>
    </location>
    <ligand>
        <name>shikimate</name>
        <dbReference type="ChEBI" id="CHEBI:36208"/>
    </ligand>
</feature>
<dbReference type="HAMAP" id="MF_00222">
    <property type="entry name" value="Shikimate_DH_AroE"/>
    <property type="match status" value="1"/>
</dbReference>
<feature type="binding site" evidence="8">
    <location>
        <begin position="17"/>
        <end position="19"/>
    </location>
    <ligand>
        <name>shikimate</name>
        <dbReference type="ChEBI" id="CHEBI:36208"/>
    </ligand>
</feature>
<dbReference type="GO" id="GO:0005829">
    <property type="term" value="C:cytosol"/>
    <property type="evidence" value="ECO:0007669"/>
    <property type="project" value="TreeGrafter"/>
</dbReference>
<accession>A0A7X3FXH8</accession>
<dbReference type="InterPro" id="IPR041121">
    <property type="entry name" value="SDH_C"/>
</dbReference>
<dbReference type="GO" id="GO:0009073">
    <property type="term" value="P:aromatic amino acid family biosynthetic process"/>
    <property type="evidence" value="ECO:0007669"/>
    <property type="project" value="UniProtKB-KW"/>
</dbReference>
<dbReference type="CDD" id="cd01065">
    <property type="entry name" value="NAD_bind_Shikimate_DH"/>
    <property type="match status" value="1"/>
</dbReference>
<dbReference type="Pfam" id="PF08501">
    <property type="entry name" value="Shikimate_dh_N"/>
    <property type="match status" value="1"/>
</dbReference>